<accession>A0AAD5RZ28</accession>
<feature type="chain" id="PRO_5041928165" evidence="1">
    <location>
        <begin position="22"/>
        <end position="174"/>
    </location>
</feature>
<dbReference type="EMBL" id="JAKWBI020000013">
    <property type="protein sequence ID" value="KAJ2906498.1"/>
    <property type="molecule type" value="Genomic_DNA"/>
</dbReference>
<comment type="caution">
    <text evidence="2">The sequence shown here is derived from an EMBL/GenBank/DDBJ whole genome shotgun (WGS) entry which is preliminary data.</text>
</comment>
<organism evidence="2 3">
    <name type="scientific">Zalerion maritima</name>
    <dbReference type="NCBI Taxonomy" id="339359"/>
    <lineage>
        <taxon>Eukaryota</taxon>
        <taxon>Fungi</taxon>
        <taxon>Dikarya</taxon>
        <taxon>Ascomycota</taxon>
        <taxon>Pezizomycotina</taxon>
        <taxon>Sordariomycetes</taxon>
        <taxon>Lulworthiomycetidae</taxon>
        <taxon>Lulworthiales</taxon>
        <taxon>Lulworthiaceae</taxon>
        <taxon>Zalerion</taxon>
    </lineage>
</organism>
<reference evidence="2" key="1">
    <citation type="submission" date="2022-07" db="EMBL/GenBank/DDBJ databases">
        <title>Draft genome sequence of Zalerion maritima ATCC 34329, a (micro)plastics degrading marine fungus.</title>
        <authorList>
            <person name="Paco A."/>
            <person name="Goncalves M.F.M."/>
            <person name="Rocha-Santos T.A.P."/>
            <person name="Alves A."/>
        </authorList>
    </citation>
    <scope>NUCLEOTIDE SEQUENCE</scope>
    <source>
        <strain evidence="2">ATCC 34329</strain>
    </source>
</reference>
<protein>
    <submittedName>
        <fullName evidence="2">Uncharacterized protein</fullName>
    </submittedName>
</protein>
<name>A0AAD5RZ28_9PEZI</name>
<evidence type="ECO:0000313" key="3">
    <source>
        <dbReference type="Proteomes" id="UP001201980"/>
    </source>
</evidence>
<proteinExistence type="predicted"/>
<feature type="signal peptide" evidence="1">
    <location>
        <begin position="1"/>
        <end position="21"/>
    </location>
</feature>
<dbReference type="AlphaFoldDB" id="A0AAD5RZ28"/>
<dbReference type="Proteomes" id="UP001201980">
    <property type="component" value="Unassembled WGS sequence"/>
</dbReference>
<keyword evidence="3" id="KW-1185">Reference proteome</keyword>
<keyword evidence="1" id="KW-0732">Signal</keyword>
<sequence length="174" mass="19066">MGSHSFFPLAPLLALFPGIRGQKTGHGENSTYYHIIQFCRDFTLTPAAYLSRPGTTHAPSGALTAKCTSRAHIHRGSRRESTWPKRASKPEMLGSGGLVGRELVDIEFAPQEPEPVVVAVPEQWLDQPLTLEIKPINMAHYAFSAGSQGKLSEMETAMTVSSEPVSWGFDLLHH</sequence>
<evidence type="ECO:0000256" key="1">
    <source>
        <dbReference type="SAM" id="SignalP"/>
    </source>
</evidence>
<evidence type="ECO:0000313" key="2">
    <source>
        <dbReference type="EMBL" id="KAJ2906498.1"/>
    </source>
</evidence>
<gene>
    <name evidence="2" type="ORF">MKZ38_001479</name>
</gene>